<feature type="compositionally biased region" description="Basic and acidic residues" evidence="1">
    <location>
        <begin position="60"/>
        <end position="75"/>
    </location>
</feature>
<evidence type="ECO:0000256" key="1">
    <source>
        <dbReference type="SAM" id="MobiDB-lite"/>
    </source>
</evidence>
<dbReference type="Proteomes" id="UP000054742">
    <property type="component" value="Unassembled WGS sequence"/>
</dbReference>
<dbReference type="AlphaFoldDB" id="A0A0W0SU09"/>
<reference evidence="2 3" key="1">
    <citation type="submission" date="2015-11" db="EMBL/GenBank/DDBJ databases">
        <title>Genomic analysis of 38 Legionella species identifies large and diverse effector repertoires.</title>
        <authorList>
            <person name="Burstein D."/>
            <person name="Amaro F."/>
            <person name="Zusman T."/>
            <person name="Lifshitz Z."/>
            <person name="Cohen O."/>
            <person name="Gilbert J.A."/>
            <person name="Pupko T."/>
            <person name="Shuman H.A."/>
            <person name="Segal G."/>
        </authorList>
    </citation>
    <scope>NUCLEOTIDE SEQUENCE [LARGE SCALE GENOMIC DNA]</scope>
    <source>
        <strain evidence="2 3">ATCC 43878</strain>
    </source>
</reference>
<dbReference type="PATRIC" id="fig|29422.6.peg.701"/>
<comment type="caution">
    <text evidence="2">The sequence shown here is derived from an EMBL/GenBank/DDBJ whole genome shotgun (WGS) entry which is preliminary data.</text>
</comment>
<evidence type="ECO:0000313" key="2">
    <source>
        <dbReference type="EMBL" id="KTC86729.1"/>
    </source>
</evidence>
<proteinExistence type="predicted"/>
<accession>A0A0W0SU09</accession>
<feature type="region of interest" description="Disordered" evidence="1">
    <location>
        <begin position="54"/>
        <end position="75"/>
    </location>
</feature>
<keyword evidence="3" id="KW-1185">Reference proteome</keyword>
<name>A0A0W0SU09_9GAMM</name>
<protein>
    <submittedName>
        <fullName evidence="2">Uncharacterized protein</fullName>
    </submittedName>
</protein>
<gene>
    <name evidence="2" type="ORF">Lbru_0670</name>
</gene>
<sequence length="172" mass="19967">MPQFFKKKLIHPVDVSPIVQPVQDYIVEEKAVVIKELEKIKQKLHNLTVEMTNEELVSESQKDPKNTKNSDKNRHDQQFNEILELMREFSVTLKTYNDVVVKRVNKVCEDLPAKIGYIRSHHTIEALRSVHDFLTESQMHINNAARLLLVDNAKEIVRLQEVEHSSSSCIII</sequence>
<evidence type="ECO:0000313" key="3">
    <source>
        <dbReference type="Proteomes" id="UP000054742"/>
    </source>
</evidence>
<dbReference type="OrthoDB" id="9916083at2"/>
<organism evidence="2 3">
    <name type="scientific">Legionella brunensis</name>
    <dbReference type="NCBI Taxonomy" id="29422"/>
    <lineage>
        <taxon>Bacteria</taxon>
        <taxon>Pseudomonadati</taxon>
        <taxon>Pseudomonadota</taxon>
        <taxon>Gammaproteobacteria</taxon>
        <taxon>Legionellales</taxon>
        <taxon>Legionellaceae</taxon>
        <taxon>Legionella</taxon>
    </lineage>
</organism>
<dbReference type="RefSeq" id="WP_058440754.1">
    <property type="nucleotide sequence ID" value="NZ_CAAAHU010000007.1"/>
</dbReference>
<dbReference type="EMBL" id="LNXV01000004">
    <property type="protein sequence ID" value="KTC86729.1"/>
    <property type="molecule type" value="Genomic_DNA"/>
</dbReference>